<dbReference type="RefSeq" id="WP_261962933.1">
    <property type="nucleotide sequence ID" value="NZ_BAAAXA010000003.1"/>
</dbReference>
<accession>A0A9W6KKK2</accession>
<organism evidence="3 4">
    <name type="scientific">Dactylosporangium matsuzakiense</name>
    <dbReference type="NCBI Taxonomy" id="53360"/>
    <lineage>
        <taxon>Bacteria</taxon>
        <taxon>Bacillati</taxon>
        <taxon>Actinomycetota</taxon>
        <taxon>Actinomycetes</taxon>
        <taxon>Micromonosporales</taxon>
        <taxon>Micromonosporaceae</taxon>
        <taxon>Dactylosporangium</taxon>
    </lineage>
</organism>
<reference evidence="3" key="1">
    <citation type="journal article" date="2014" name="Int. J. Syst. Evol. Microbiol.">
        <title>Complete genome sequence of Corynebacterium casei LMG S-19264T (=DSM 44701T), isolated from a smear-ripened cheese.</title>
        <authorList>
            <consortium name="US DOE Joint Genome Institute (JGI-PGF)"/>
            <person name="Walter F."/>
            <person name="Albersmeier A."/>
            <person name="Kalinowski J."/>
            <person name="Ruckert C."/>
        </authorList>
    </citation>
    <scope>NUCLEOTIDE SEQUENCE</scope>
    <source>
        <strain evidence="3">VKM Ac-1321</strain>
    </source>
</reference>
<evidence type="ECO:0000313" key="4">
    <source>
        <dbReference type="Proteomes" id="UP001143480"/>
    </source>
</evidence>
<evidence type="ECO:0000259" key="2">
    <source>
        <dbReference type="Pfam" id="PF00535"/>
    </source>
</evidence>
<comment type="caution">
    <text evidence="3">The sequence shown here is derived from an EMBL/GenBank/DDBJ whole genome shotgun (WGS) entry which is preliminary data.</text>
</comment>
<keyword evidence="4" id="KW-1185">Reference proteome</keyword>
<dbReference type="InterPro" id="IPR029044">
    <property type="entry name" value="Nucleotide-diphossugar_trans"/>
</dbReference>
<dbReference type="PANTHER" id="PTHR48090">
    <property type="entry name" value="UNDECAPRENYL-PHOSPHATE 4-DEOXY-4-FORMAMIDO-L-ARABINOSE TRANSFERASE-RELATED"/>
    <property type="match status" value="1"/>
</dbReference>
<name>A0A9W6KKK2_9ACTN</name>
<dbReference type="SUPFAM" id="SSF53448">
    <property type="entry name" value="Nucleotide-diphospho-sugar transferases"/>
    <property type="match status" value="1"/>
</dbReference>
<dbReference type="InterPro" id="IPR001173">
    <property type="entry name" value="Glyco_trans_2-like"/>
</dbReference>
<comment type="similarity">
    <text evidence="1">Belongs to the glycosyltransferase 2 family.</text>
</comment>
<dbReference type="Gene3D" id="3.90.550.10">
    <property type="entry name" value="Spore Coat Polysaccharide Biosynthesis Protein SpsA, Chain A"/>
    <property type="match status" value="1"/>
</dbReference>
<proteinExistence type="inferred from homology"/>
<protein>
    <recommendedName>
        <fullName evidence="2">Glycosyltransferase 2-like domain-containing protein</fullName>
    </recommendedName>
</protein>
<dbReference type="InterPro" id="IPR050256">
    <property type="entry name" value="Glycosyltransferase_2"/>
</dbReference>
<evidence type="ECO:0000313" key="3">
    <source>
        <dbReference type="EMBL" id="GLL02868.1"/>
    </source>
</evidence>
<dbReference type="Proteomes" id="UP001143480">
    <property type="component" value="Unassembled WGS sequence"/>
</dbReference>
<dbReference type="EMBL" id="BSFP01000027">
    <property type="protein sequence ID" value="GLL02868.1"/>
    <property type="molecule type" value="Genomic_DNA"/>
</dbReference>
<dbReference type="Pfam" id="PF00535">
    <property type="entry name" value="Glycos_transf_2"/>
    <property type="match status" value="1"/>
</dbReference>
<dbReference type="PANTHER" id="PTHR48090:SF7">
    <property type="entry name" value="RFBJ PROTEIN"/>
    <property type="match status" value="1"/>
</dbReference>
<dbReference type="CDD" id="cd04179">
    <property type="entry name" value="DPM_DPG-synthase_like"/>
    <property type="match status" value="1"/>
</dbReference>
<evidence type="ECO:0000256" key="1">
    <source>
        <dbReference type="ARBA" id="ARBA00006739"/>
    </source>
</evidence>
<sequence length="290" mass="31398">MVVPALNEERNLPYVFERLPAGLHEVVLVDGGSRDRTVAVARELRPDIVVVQQTRRGKGNALACGFAHCTGEIVVMIDADGSTDPAEIPSFIDALLGGADLAKGTRFRNGGDSHDITRFRRLGNAGLNLFVNVLFHTQYSDLCYGYNAFWTRVLPGFDLPDPALPAPADGSKLWGDGFEIETMLNVRAVVGGLKIAEVGSVEGERIHGVSNLNAPRDGLRVLRTILYEYRRKKLTQAAARRAMMAATQELPTVPRPRPAATGFVARHEVPGAGVVPRQRTGETYAGNTAT</sequence>
<feature type="domain" description="Glycosyltransferase 2-like" evidence="2">
    <location>
        <begin position="2"/>
        <end position="122"/>
    </location>
</feature>
<dbReference type="AlphaFoldDB" id="A0A9W6KKK2"/>
<reference evidence="3" key="2">
    <citation type="submission" date="2023-01" db="EMBL/GenBank/DDBJ databases">
        <authorList>
            <person name="Sun Q."/>
            <person name="Evtushenko L."/>
        </authorList>
    </citation>
    <scope>NUCLEOTIDE SEQUENCE</scope>
    <source>
        <strain evidence="3">VKM Ac-1321</strain>
    </source>
</reference>
<gene>
    <name evidence="3" type="ORF">GCM10017581_046100</name>
</gene>